<dbReference type="InterPro" id="IPR050796">
    <property type="entry name" value="SCF_F-box_component"/>
</dbReference>
<dbReference type="STRING" id="56857.A0A200PSQ4"/>
<reference evidence="2 3" key="1">
    <citation type="journal article" date="2017" name="Mol. Plant">
        <title>The Genome of Medicinal Plant Macleaya cordata Provides New Insights into Benzylisoquinoline Alkaloids Metabolism.</title>
        <authorList>
            <person name="Liu X."/>
            <person name="Liu Y."/>
            <person name="Huang P."/>
            <person name="Ma Y."/>
            <person name="Qing Z."/>
            <person name="Tang Q."/>
            <person name="Cao H."/>
            <person name="Cheng P."/>
            <person name="Zheng Y."/>
            <person name="Yuan Z."/>
            <person name="Zhou Y."/>
            <person name="Liu J."/>
            <person name="Tang Z."/>
            <person name="Zhuo Y."/>
            <person name="Zhang Y."/>
            <person name="Yu L."/>
            <person name="Huang J."/>
            <person name="Yang P."/>
            <person name="Peng Q."/>
            <person name="Zhang J."/>
            <person name="Jiang W."/>
            <person name="Zhang Z."/>
            <person name="Lin K."/>
            <person name="Ro D.K."/>
            <person name="Chen X."/>
            <person name="Xiong X."/>
            <person name="Shang Y."/>
            <person name="Huang S."/>
            <person name="Zeng J."/>
        </authorList>
    </citation>
    <scope>NUCLEOTIDE SEQUENCE [LARGE SCALE GENOMIC DNA]</scope>
    <source>
        <strain evidence="3">cv. BLH2017</strain>
        <tissue evidence="2">Root</tissue>
    </source>
</reference>
<dbReference type="Gene3D" id="1.20.1280.50">
    <property type="match status" value="1"/>
</dbReference>
<dbReference type="PANTHER" id="PTHR31672">
    <property type="entry name" value="BNACNNG10540D PROTEIN"/>
    <property type="match status" value="1"/>
</dbReference>
<evidence type="ECO:0000259" key="1">
    <source>
        <dbReference type="PROSITE" id="PS50181"/>
    </source>
</evidence>
<dbReference type="AlphaFoldDB" id="A0A200PSQ4"/>
<dbReference type="EMBL" id="MVGT01004153">
    <property type="protein sequence ID" value="OVA01216.1"/>
    <property type="molecule type" value="Genomic_DNA"/>
</dbReference>
<feature type="domain" description="F-box" evidence="1">
    <location>
        <begin position="1"/>
        <end position="48"/>
    </location>
</feature>
<accession>A0A200PSQ4</accession>
<organism evidence="2 3">
    <name type="scientific">Macleaya cordata</name>
    <name type="common">Five-seeded plume-poppy</name>
    <name type="synonym">Bocconia cordata</name>
    <dbReference type="NCBI Taxonomy" id="56857"/>
    <lineage>
        <taxon>Eukaryota</taxon>
        <taxon>Viridiplantae</taxon>
        <taxon>Streptophyta</taxon>
        <taxon>Embryophyta</taxon>
        <taxon>Tracheophyta</taxon>
        <taxon>Spermatophyta</taxon>
        <taxon>Magnoliopsida</taxon>
        <taxon>Ranunculales</taxon>
        <taxon>Papaveraceae</taxon>
        <taxon>Papaveroideae</taxon>
        <taxon>Macleaya</taxon>
    </lineage>
</organism>
<dbReference type="InterPro" id="IPR011043">
    <property type="entry name" value="Gal_Oxase/kelch_b-propeller"/>
</dbReference>
<comment type="caution">
    <text evidence="2">The sequence shown here is derived from an EMBL/GenBank/DDBJ whole genome shotgun (WGS) entry which is preliminary data.</text>
</comment>
<dbReference type="InterPro" id="IPR006527">
    <property type="entry name" value="F-box-assoc_dom_typ1"/>
</dbReference>
<dbReference type="PANTHER" id="PTHR31672:SF13">
    <property type="entry name" value="F-BOX PROTEIN CPR30-LIKE"/>
    <property type="match status" value="1"/>
</dbReference>
<dbReference type="SUPFAM" id="SSF50965">
    <property type="entry name" value="Galactose oxidase, central domain"/>
    <property type="match status" value="1"/>
</dbReference>
<name>A0A200PSQ4_MACCD</name>
<dbReference type="InterPro" id="IPR017451">
    <property type="entry name" value="F-box-assoc_interact_dom"/>
</dbReference>
<proteinExistence type="predicted"/>
<protein>
    <submittedName>
        <fullName evidence="2">F-box domain</fullName>
    </submittedName>
</protein>
<gene>
    <name evidence="2" type="ORF">BVC80_1649g10</name>
</gene>
<keyword evidence="3" id="KW-1185">Reference proteome</keyword>
<sequence length="405" mass="47202">MSSLPDEIIVNIFSRLPVKSLLRFRSVCKPWSKLVSDPDFVKMHFNHAIENNNFSLMLRDYYLYSVDYDSSSSSLSLSDEAVEIDYPFKSSRYWVKILATKEYKKIPKTPIEHPMGYGIIRAIKYGFGYDCNIEDYKLVRIVDFYGYDSEVKVYTLGSNSWRRIQYIPYNFSVGSIFGVLVNGALHWIAKHYIRSEASRLILSLDIRDETFQEVPQPENLNDQLHITFGVLGEYLCILDNCLYMVGVEVWVMKDYGVRESWTKLFTIALQTVVQSFQYLRLIQCFNNGEILLQKDNNALVLYNPKHERTRILKIRGIPKRFETVTYVGSLVSLNSGTYVEQEQVLQAIEHKKKIQMEKRKTRVSLNSGTCVEQEQVVQAVEHKKKIKKEKRKTRGLMLVFSCFSK</sequence>
<dbReference type="InterPro" id="IPR036047">
    <property type="entry name" value="F-box-like_dom_sf"/>
</dbReference>
<evidence type="ECO:0000313" key="2">
    <source>
        <dbReference type="EMBL" id="OVA01216.1"/>
    </source>
</evidence>
<dbReference type="FunCoup" id="A0A200PSQ4">
    <property type="interactions" value="1408"/>
</dbReference>
<dbReference type="Pfam" id="PF12937">
    <property type="entry name" value="F-box-like"/>
    <property type="match status" value="1"/>
</dbReference>
<dbReference type="OMA" id="HWIAKHY"/>
<dbReference type="InParanoid" id="A0A200PSQ4"/>
<dbReference type="CDD" id="cd22157">
    <property type="entry name" value="F-box_AtFBW1-like"/>
    <property type="match status" value="1"/>
</dbReference>
<dbReference type="Pfam" id="PF07734">
    <property type="entry name" value="FBA_1"/>
    <property type="match status" value="1"/>
</dbReference>
<dbReference type="SUPFAM" id="SSF81383">
    <property type="entry name" value="F-box domain"/>
    <property type="match status" value="1"/>
</dbReference>
<dbReference type="OrthoDB" id="591557at2759"/>
<dbReference type="Proteomes" id="UP000195402">
    <property type="component" value="Unassembled WGS sequence"/>
</dbReference>
<dbReference type="PROSITE" id="PS50181">
    <property type="entry name" value="FBOX"/>
    <property type="match status" value="1"/>
</dbReference>
<dbReference type="SMART" id="SM00256">
    <property type="entry name" value="FBOX"/>
    <property type="match status" value="1"/>
</dbReference>
<dbReference type="InterPro" id="IPR001810">
    <property type="entry name" value="F-box_dom"/>
</dbReference>
<evidence type="ECO:0000313" key="3">
    <source>
        <dbReference type="Proteomes" id="UP000195402"/>
    </source>
</evidence>
<dbReference type="NCBIfam" id="TIGR01640">
    <property type="entry name" value="F_box_assoc_1"/>
    <property type="match status" value="1"/>
</dbReference>